<reference evidence="1" key="2">
    <citation type="submission" date="2018-05" db="EMBL/GenBank/DDBJ databases">
        <title>OmerRS3 (Oryza meridionalis Reference Sequence Version 3).</title>
        <authorList>
            <person name="Zhang J."/>
            <person name="Kudrna D."/>
            <person name="Lee S."/>
            <person name="Talag J."/>
            <person name="Welchert J."/>
            <person name="Wing R.A."/>
        </authorList>
    </citation>
    <scope>NUCLEOTIDE SEQUENCE [LARGE SCALE GENOMIC DNA]</scope>
    <source>
        <strain evidence="1">cv. OR44</strain>
    </source>
</reference>
<name>A0A0E0C4Q2_9ORYZ</name>
<dbReference type="PANTHER" id="PTHR33120">
    <property type="entry name" value="EXPRESSED PROTEIN-RELATED"/>
    <property type="match status" value="1"/>
</dbReference>
<accession>A0A0E0C4Q2</accession>
<proteinExistence type="predicted"/>
<organism evidence="1">
    <name type="scientific">Oryza meridionalis</name>
    <dbReference type="NCBI Taxonomy" id="40149"/>
    <lineage>
        <taxon>Eukaryota</taxon>
        <taxon>Viridiplantae</taxon>
        <taxon>Streptophyta</taxon>
        <taxon>Embryophyta</taxon>
        <taxon>Tracheophyta</taxon>
        <taxon>Spermatophyta</taxon>
        <taxon>Magnoliopsida</taxon>
        <taxon>Liliopsida</taxon>
        <taxon>Poales</taxon>
        <taxon>Poaceae</taxon>
        <taxon>BOP clade</taxon>
        <taxon>Oryzoideae</taxon>
        <taxon>Oryzeae</taxon>
        <taxon>Oryzinae</taxon>
        <taxon>Oryza</taxon>
    </lineage>
</organism>
<evidence type="ECO:0000313" key="2">
    <source>
        <dbReference type="Proteomes" id="UP000008021"/>
    </source>
</evidence>
<protein>
    <submittedName>
        <fullName evidence="1">Uncharacterized protein</fullName>
    </submittedName>
</protein>
<keyword evidence="2" id="KW-1185">Reference proteome</keyword>
<evidence type="ECO:0000313" key="1">
    <source>
        <dbReference type="EnsemblPlants" id="OMERI01G21050.1"/>
    </source>
</evidence>
<dbReference type="EnsemblPlants" id="OMERI01G21050.1">
    <property type="protein sequence ID" value="OMERI01G21050.1"/>
    <property type="gene ID" value="OMERI01G21050"/>
</dbReference>
<dbReference type="Gramene" id="OMERI01G21050.1">
    <property type="protein sequence ID" value="OMERI01G21050.1"/>
    <property type="gene ID" value="OMERI01G21050"/>
</dbReference>
<reference evidence="1" key="1">
    <citation type="submission" date="2015-04" db="UniProtKB">
        <authorList>
            <consortium name="EnsemblPlants"/>
        </authorList>
    </citation>
    <scope>IDENTIFICATION</scope>
</reference>
<dbReference type="PANTHER" id="PTHR33120:SF59">
    <property type="entry name" value="EXPRESSED PROTEIN"/>
    <property type="match status" value="1"/>
</dbReference>
<dbReference type="HOGENOM" id="CLU_2175000_0_0_1"/>
<dbReference type="Proteomes" id="UP000008021">
    <property type="component" value="Chromosome 1"/>
</dbReference>
<dbReference type="AlphaFoldDB" id="A0A0E0C4Q2"/>
<sequence>MACLGAPCRWGTHSASVVVDESPRFLICYFHYMPTRERLFYLRATKGDLLTAVHLIEADRCTRGFDAGQGTTQTALRCAAGAVGHADMDGLARPCSRSHCGRGRSLAFFS</sequence>